<feature type="region of interest" description="Disordered" evidence="1">
    <location>
        <begin position="1"/>
        <end position="26"/>
    </location>
</feature>
<evidence type="ECO:0000313" key="2">
    <source>
        <dbReference type="EMBL" id="TKJ07192.1"/>
    </source>
</evidence>
<feature type="non-terminal residue" evidence="2">
    <location>
        <position position="1"/>
    </location>
</feature>
<dbReference type="EMBL" id="SZOH01000231">
    <property type="protein sequence ID" value="TKJ07192.1"/>
    <property type="molecule type" value="Genomic_DNA"/>
</dbReference>
<name>A0A9X9ADW0_BACCE</name>
<reference evidence="2 3" key="1">
    <citation type="journal article" date="2019" name="Environ. Microbiol.">
        <title>An active ?-lactamase is a part of an orchestrated cell wall stress resistance network of Bacillus subtilis and related rhizosphere species.</title>
        <authorList>
            <person name="Bucher T."/>
            <person name="Keren-Paz A."/>
            <person name="Hausser J."/>
            <person name="Olender T."/>
            <person name="Cytryn E."/>
            <person name="Kolodkin-Gal I."/>
        </authorList>
    </citation>
    <scope>NUCLEOTIDE SEQUENCE [LARGE SCALE GENOMIC DNA]</scope>
    <source>
        <strain evidence="2 3">I32</strain>
    </source>
</reference>
<dbReference type="AlphaFoldDB" id="A0A9X9ADW0"/>
<proteinExistence type="predicted"/>
<accession>A0A9X9ADW0</accession>
<protein>
    <submittedName>
        <fullName evidence="2">Spore gernimation protein GerD</fullName>
    </submittedName>
</protein>
<sequence length="26" mass="2593">KAEKGGSGKKEAGGDSGSQGDKKEEQ</sequence>
<evidence type="ECO:0000313" key="3">
    <source>
        <dbReference type="Proteomes" id="UP000308444"/>
    </source>
</evidence>
<gene>
    <name evidence="2" type="ORF">FC695_04250</name>
</gene>
<organism evidence="2 3">
    <name type="scientific">Bacillus cereus</name>
    <dbReference type="NCBI Taxonomy" id="1396"/>
    <lineage>
        <taxon>Bacteria</taxon>
        <taxon>Bacillati</taxon>
        <taxon>Bacillota</taxon>
        <taxon>Bacilli</taxon>
        <taxon>Bacillales</taxon>
        <taxon>Bacillaceae</taxon>
        <taxon>Bacillus</taxon>
        <taxon>Bacillus cereus group</taxon>
    </lineage>
</organism>
<dbReference type="Proteomes" id="UP000308444">
    <property type="component" value="Unassembled WGS sequence"/>
</dbReference>
<evidence type="ECO:0000256" key="1">
    <source>
        <dbReference type="SAM" id="MobiDB-lite"/>
    </source>
</evidence>
<comment type="caution">
    <text evidence="2">The sequence shown here is derived from an EMBL/GenBank/DDBJ whole genome shotgun (WGS) entry which is preliminary data.</text>
</comment>
<feature type="compositionally biased region" description="Basic and acidic residues" evidence="1">
    <location>
        <begin position="1"/>
        <end position="13"/>
    </location>
</feature>